<dbReference type="EMBL" id="BFAV01000045">
    <property type="protein sequence ID" value="GBF32731.1"/>
    <property type="molecule type" value="Genomic_DNA"/>
</dbReference>
<dbReference type="Proteomes" id="UP000239549">
    <property type="component" value="Unassembled WGS sequence"/>
</dbReference>
<organism evidence="6 7">
    <name type="scientific">Desulfocucumis palustris</name>
    <dbReference type="NCBI Taxonomy" id="1898651"/>
    <lineage>
        <taxon>Bacteria</taxon>
        <taxon>Bacillati</taxon>
        <taxon>Bacillota</taxon>
        <taxon>Clostridia</taxon>
        <taxon>Eubacteriales</taxon>
        <taxon>Desulfocucumaceae</taxon>
        <taxon>Desulfocucumis</taxon>
    </lineage>
</organism>
<comment type="caution">
    <text evidence="6">The sequence shown here is derived from an EMBL/GenBank/DDBJ whole genome shotgun (WGS) entry which is preliminary data.</text>
</comment>
<evidence type="ECO:0000256" key="1">
    <source>
        <dbReference type="ARBA" id="ARBA00004127"/>
    </source>
</evidence>
<reference evidence="7" key="1">
    <citation type="submission" date="2018-02" db="EMBL/GenBank/DDBJ databases">
        <title>Genome sequence of Desulfocucumis palustris strain NAW-5.</title>
        <authorList>
            <person name="Watanabe M."/>
            <person name="Kojima H."/>
            <person name="Fukui M."/>
        </authorList>
    </citation>
    <scope>NUCLEOTIDE SEQUENCE [LARGE SCALE GENOMIC DNA]</scope>
    <source>
        <strain evidence="7">NAW-5</strain>
    </source>
</reference>
<feature type="transmembrane region" description="Helical" evidence="5">
    <location>
        <begin position="119"/>
        <end position="136"/>
    </location>
</feature>
<feature type="transmembrane region" description="Helical" evidence="5">
    <location>
        <begin position="53"/>
        <end position="74"/>
    </location>
</feature>
<evidence type="ECO:0000313" key="6">
    <source>
        <dbReference type="EMBL" id="GBF32731.1"/>
    </source>
</evidence>
<accession>A0A2L2XFT8</accession>
<evidence type="ECO:0000256" key="4">
    <source>
        <dbReference type="ARBA" id="ARBA00023136"/>
    </source>
</evidence>
<evidence type="ECO:0000313" key="7">
    <source>
        <dbReference type="Proteomes" id="UP000239549"/>
    </source>
</evidence>
<name>A0A2L2XFT8_9FIRM</name>
<dbReference type="PANTHER" id="PTHR43847">
    <property type="entry name" value="BLL3993 PROTEIN"/>
    <property type="match status" value="1"/>
</dbReference>
<keyword evidence="7" id="KW-1185">Reference proteome</keyword>
<dbReference type="InterPro" id="IPR052527">
    <property type="entry name" value="Metal_cation-efflux_comp"/>
</dbReference>
<dbReference type="InterPro" id="IPR007318">
    <property type="entry name" value="Phopholipid_MeTrfase"/>
</dbReference>
<dbReference type="Gene3D" id="1.20.120.1630">
    <property type="match status" value="1"/>
</dbReference>
<dbReference type="GO" id="GO:0012505">
    <property type="term" value="C:endomembrane system"/>
    <property type="evidence" value="ECO:0007669"/>
    <property type="project" value="UniProtKB-SubCell"/>
</dbReference>
<evidence type="ECO:0000256" key="3">
    <source>
        <dbReference type="ARBA" id="ARBA00022989"/>
    </source>
</evidence>
<protein>
    <submittedName>
        <fullName evidence="6">Uncharacterized protein</fullName>
    </submittedName>
</protein>
<sequence>MVHQYHPGLPAAMNIPAVLKDPDHKANTVDSQDGMERGGGTSMEGNMSRFKTILMPLIIMIVLGAVLFLPAGSFKYWEAWIYWFEFSAMTLFITVYFLKKNPGLLSRRTKLREKENTRKVPAFLNFYLAGYLVPGLDYRFHWSNVPVWMIIAANAIVFLGYLFIFFVFKENSYASTIIQVEKEQQVITTGPYAIVRHPMYVGLLLMLLFTPLALGSYWAIIPFLLCIPLNVIRIIIEEEVLLRDLPGYKNYCLKTRYRLIPLIW</sequence>
<dbReference type="Pfam" id="PF04191">
    <property type="entry name" value="PEMT"/>
    <property type="match status" value="1"/>
</dbReference>
<keyword evidence="2 5" id="KW-0812">Transmembrane</keyword>
<feature type="transmembrane region" description="Helical" evidence="5">
    <location>
        <begin position="80"/>
        <end position="98"/>
    </location>
</feature>
<comment type="subcellular location">
    <subcellularLocation>
        <location evidence="1">Endomembrane system</location>
        <topology evidence="1">Multi-pass membrane protein</topology>
    </subcellularLocation>
</comment>
<dbReference type="PANTHER" id="PTHR43847:SF1">
    <property type="entry name" value="BLL3993 PROTEIN"/>
    <property type="match status" value="1"/>
</dbReference>
<evidence type="ECO:0000256" key="2">
    <source>
        <dbReference type="ARBA" id="ARBA00022692"/>
    </source>
</evidence>
<proteinExistence type="predicted"/>
<gene>
    <name evidence="6" type="ORF">DCCM_0927</name>
</gene>
<feature type="transmembrane region" description="Helical" evidence="5">
    <location>
        <begin position="148"/>
        <end position="168"/>
    </location>
</feature>
<keyword evidence="4 5" id="KW-0472">Membrane</keyword>
<keyword evidence="3 5" id="KW-1133">Transmembrane helix</keyword>
<dbReference type="AlphaFoldDB" id="A0A2L2XFT8"/>
<evidence type="ECO:0000256" key="5">
    <source>
        <dbReference type="SAM" id="Phobius"/>
    </source>
</evidence>